<dbReference type="EMBL" id="JACSQT010000017">
    <property type="protein sequence ID" value="MBD7939459.1"/>
    <property type="molecule type" value="Genomic_DNA"/>
</dbReference>
<dbReference type="RefSeq" id="WP_191817125.1">
    <property type="nucleotide sequence ID" value="NZ_JACSQT010000017.1"/>
</dbReference>
<keyword evidence="2" id="KW-1185">Reference proteome</keyword>
<accession>A0ABR8QVA3</accession>
<evidence type="ECO:0000313" key="1">
    <source>
        <dbReference type="EMBL" id="MBD7939459.1"/>
    </source>
</evidence>
<protein>
    <submittedName>
        <fullName evidence="1">Uncharacterized protein</fullName>
    </submittedName>
</protein>
<sequence length="66" mass="7906">MKEYLSKIKINEFDSVVIFAEGENEVETIELIWTSENDIYPFITVYFEDGTERTYLGNNVIWYEKQ</sequence>
<comment type="caution">
    <text evidence="1">The sequence shown here is derived from an EMBL/GenBank/DDBJ whole genome shotgun (WGS) entry which is preliminary data.</text>
</comment>
<proteinExistence type="predicted"/>
<organism evidence="1 2">
    <name type="scientific">Cytobacillus stercorigallinarum</name>
    <dbReference type="NCBI Taxonomy" id="2762240"/>
    <lineage>
        <taxon>Bacteria</taxon>
        <taxon>Bacillati</taxon>
        <taxon>Bacillota</taxon>
        <taxon>Bacilli</taxon>
        <taxon>Bacillales</taxon>
        <taxon>Bacillaceae</taxon>
        <taxon>Cytobacillus</taxon>
    </lineage>
</organism>
<gene>
    <name evidence="1" type="ORF">H9655_20670</name>
</gene>
<reference evidence="1 2" key="1">
    <citation type="submission" date="2020-08" db="EMBL/GenBank/DDBJ databases">
        <title>A Genomic Blueprint of the Chicken Gut Microbiome.</title>
        <authorList>
            <person name="Gilroy R."/>
            <person name="Ravi A."/>
            <person name="Getino M."/>
            <person name="Pursley I."/>
            <person name="Horton D.L."/>
            <person name="Alikhan N.-F."/>
            <person name="Baker D."/>
            <person name="Gharbi K."/>
            <person name="Hall N."/>
            <person name="Watson M."/>
            <person name="Adriaenssens E.M."/>
            <person name="Foster-Nyarko E."/>
            <person name="Jarju S."/>
            <person name="Secka A."/>
            <person name="Antonio M."/>
            <person name="Oren A."/>
            <person name="Chaudhuri R."/>
            <person name="La Ragione R.M."/>
            <person name="Hildebrand F."/>
            <person name="Pallen M.J."/>
        </authorList>
    </citation>
    <scope>NUCLEOTIDE SEQUENCE [LARGE SCALE GENOMIC DNA]</scope>
    <source>
        <strain evidence="1 2">Sa5YUA1</strain>
    </source>
</reference>
<evidence type="ECO:0000313" key="2">
    <source>
        <dbReference type="Proteomes" id="UP000657931"/>
    </source>
</evidence>
<name>A0ABR8QVA3_9BACI</name>
<dbReference type="Proteomes" id="UP000657931">
    <property type="component" value="Unassembled WGS sequence"/>
</dbReference>